<proteinExistence type="predicted"/>
<accession>A0A6M3L9V7</accession>
<sequence>MSNWNQNAGFGRSITDFVRTVVPTFGNILVVMNSSDSDEANYQHVQEVFTPNPDGLVTFYTSIESAYAAAESNNNDVILLDANSVHTLVTQIAWSKSRIHMIGMDGGGRITEQGARVQGTVGAAVASLIKVTGTRNSFRNIKFVQNDTNAAALNVVISAGSSTLWQNCSFIFEVTNNLDETTCCEVLIAEAGGTFDNCVFGNDCITSSAARYVTELNTVTGSATSDSPKHNIFRNCIWRIQSSSADAIFCQITKGKFTNTWINPVFHAAICASTSAVILTKAMSVTAGGVGDGSFLVVNPACNTTDLCTSSTNLKVVGSSMNGGADTAYVGIGITPA</sequence>
<evidence type="ECO:0008006" key="2">
    <source>
        <dbReference type="Google" id="ProtNLM"/>
    </source>
</evidence>
<protein>
    <recommendedName>
        <fullName evidence="2">Pectate lyase</fullName>
    </recommendedName>
</protein>
<dbReference type="EMBL" id="MT142890">
    <property type="protein sequence ID" value="QJA90101.1"/>
    <property type="molecule type" value="Genomic_DNA"/>
</dbReference>
<evidence type="ECO:0000313" key="1">
    <source>
        <dbReference type="EMBL" id="QJA90101.1"/>
    </source>
</evidence>
<gene>
    <name evidence="1" type="ORF">MM415B02451_0015</name>
</gene>
<name>A0A6M3L9V7_9ZZZZ</name>
<dbReference type="AlphaFoldDB" id="A0A6M3L9V7"/>
<reference evidence="1" key="1">
    <citation type="submission" date="2020-03" db="EMBL/GenBank/DDBJ databases">
        <title>The deep terrestrial virosphere.</title>
        <authorList>
            <person name="Holmfeldt K."/>
            <person name="Nilsson E."/>
            <person name="Simone D."/>
            <person name="Lopez-Fernandez M."/>
            <person name="Wu X."/>
            <person name="de Brujin I."/>
            <person name="Lundin D."/>
            <person name="Andersson A."/>
            <person name="Bertilsson S."/>
            <person name="Dopson M."/>
        </authorList>
    </citation>
    <scope>NUCLEOTIDE SEQUENCE</scope>
    <source>
        <strain evidence="1">MM415B02451</strain>
    </source>
</reference>
<organism evidence="1">
    <name type="scientific">viral metagenome</name>
    <dbReference type="NCBI Taxonomy" id="1070528"/>
    <lineage>
        <taxon>unclassified sequences</taxon>
        <taxon>metagenomes</taxon>
        <taxon>organismal metagenomes</taxon>
    </lineage>
</organism>